<keyword evidence="4 6" id="KW-1133">Transmembrane helix</keyword>
<feature type="transmembrane region" description="Helical" evidence="6">
    <location>
        <begin position="146"/>
        <end position="174"/>
    </location>
</feature>
<proteinExistence type="inferred from homology"/>
<protein>
    <submittedName>
        <fullName evidence="7">AI-2E family transporter</fullName>
    </submittedName>
</protein>
<dbReference type="EMBL" id="JBHTBF010000001">
    <property type="protein sequence ID" value="MFC7316065.1"/>
    <property type="molecule type" value="Genomic_DNA"/>
</dbReference>
<feature type="transmembrane region" description="Helical" evidence="6">
    <location>
        <begin position="236"/>
        <end position="258"/>
    </location>
</feature>
<accession>A0ABD6A6R0</accession>
<dbReference type="GO" id="GO:0016020">
    <property type="term" value="C:membrane"/>
    <property type="evidence" value="ECO:0007669"/>
    <property type="project" value="UniProtKB-SubCell"/>
</dbReference>
<evidence type="ECO:0000256" key="3">
    <source>
        <dbReference type="ARBA" id="ARBA00022692"/>
    </source>
</evidence>
<evidence type="ECO:0000256" key="4">
    <source>
        <dbReference type="ARBA" id="ARBA00022989"/>
    </source>
</evidence>
<evidence type="ECO:0000256" key="5">
    <source>
        <dbReference type="ARBA" id="ARBA00023136"/>
    </source>
</evidence>
<dbReference type="Pfam" id="PF01594">
    <property type="entry name" value="AI-2E_transport"/>
    <property type="match status" value="1"/>
</dbReference>
<dbReference type="RefSeq" id="WP_276305462.1">
    <property type="nucleotide sequence ID" value="NZ_CP119992.1"/>
</dbReference>
<dbReference type="PANTHER" id="PTHR21716">
    <property type="entry name" value="TRANSMEMBRANE PROTEIN"/>
    <property type="match status" value="1"/>
</dbReference>
<keyword evidence="5 6" id="KW-0472">Membrane</keyword>
<dbReference type="InterPro" id="IPR002549">
    <property type="entry name" value="AI-2E-like"/>
</dbReference>
<evidence type="ECO:0000313" key="8">
    <source>
        <dbReference type="Proteomes" id="UP001596547"/>
    </source>
</evidence>
<organism evidence="7 8">
    <name type="scientific">Halomarina halobia</name>
    <dbReference type="NCBI Taxonomy" id="3033386"/>
    <lineage>
        <taxon>Archaea</taxon>
        <taxon>Methanobacteriati</taxon>
        <taxon>Methanobacteriota</taxon>
        <taxon>Stenosarchaea group</taxon>
        <taxon>Halobacteria</taxon>
        <taxon>Halobacteriales</taxon>
        <taxon>Natronomonadaceae</taxon>
        <taxon>Halomarina</taxon>
    </lineage>
</organism>
<reference evidence="7 8" key="1">
    <citation type="journal article" date="2019" name="Int. J. Syst. Evol. Microbiol.">
        <title>The Global Catalogue of Microorganisms (GCM) 10K type strain sequencing project: providing services to taxonomists for standard genome sequencing and annotation.</title>
        <authorList>
            <consortium name="The Broad Institute Genomics Platform"/>
            <consortium name="The Broad Institute Genome Sequencing Center for Infectious Disease"/>
            <person name="Wu L."/>
            <person name="Ma J."/>
        </authorList>
    </citation>
    <scope>NUCLEOTIDE SEQUENCE [LARGE SCALE GENOMIC DNA]</scope>
    <source>
        <strain evidence="7 8">PSR21</strain>
    </source>
</reference>
<evidence type="ECO:0000256" key="6">
    <source>
        <dbReference type="SAM" id="Phobius"/>
    </source>
</evidence>
<sequence>MLSRTDFDVDTRAAVLWAMGGAITAAVAYAVLQFLGSLVFALFAYYASRPIYRRLSAATDHPDLAVTATVLLFTLPVLAVVGYGFFVAVQELDRALLAAGLGQYRPLLEPYLRLVRQRDLRTIVAMLRRPEQAFGPLTQRLFRRGFGYVLAMVSTTLAVLGQLFLALVYLFYLLRDDRRIADWFRRTVNRDADLLTFAEGVDEKLGTLFFGNLLTIVTTGAIAAVTYVVIDRFVPAGVVAYPVLLGALIGIGTLVPAVGIKIVYVPYTAVLLFDALAGETPLWFPALFFVVSLIVVDTVPDYFVRSYLSAGDLNFGLVLLAYVLGTMVFGWLGVFLGPILLALFVQFARGLLPKLTNGTLSG</sequence>
<dbReference type="AlphaFoldDB" id="A0ABD6A6R0"/>
<dbReference type="Proteomes" id="UP001596547">
    <property type="component" value="Unassembled WGS sequence"/>
</dbReference>
<evidence type="ECO:0000256" key="2">
    <source>
        <dbReference type="ARBA" id="ARBA00009773"/>
    </source>
</evidence>
<evidence type="ECO:0000256" key="1">
    <source>
        <dbReference type="ARBA" id="ARBA00004141"/>
    </source>
</evidence>
<comment type="caution">
    <text evidence="7">The sequence shown here is derived from an EMBL/GenBank/DDBJ whole genome shotgun (WGS) entry which is preliminary data.</text>
</comment>
<feature type="transmembrane region" description="Helical" evidence="6">
    <location>
        <begin position="64"/>
        <end position="86"/>
    </location>
</feature>
<gene>
    <name evidence="7" type="ORF">ACFQPE_04545</name>
</gene>
<evidence type="ECO:0000313" key="7">
    <source>
        <dbReference type="EMBL" id="MFC7316065.1"/>
    </source>
</evidence>
<comment type="subcellular location">
    <subcellularLocation>
        <location evidence="1">Membrane</location>
        <topology evidence="1">Multi-pass membrane protein</topology>
    </subcellularLocation>
</comment>
<comment type="similarity">
    <text evidence="2">Belongs to the autoinducer-2 exporter (AI-2E) (TC 2.A.86) family.</text>
</comment>
<dbReference type="GeneID" id="79315044"/>
<keyword evidence="3 6" id="KW-0812">Transmembrane</keyword>
<feature type="transmembrane region" description="Helical" evidence="6">
    <location>
        <begin position="315"/>
        <end position="345"/>
    </location>
</feature>
<name>A0ABD6A6R0_9EURY</name>
<feature type="transmembrane region" description="Helical" evidence="6">
    <location>
        <begin position="15"/>
        <end position="43"/>
    </location>
</feature>
<keyword evidence="8" id="KW-1185">Reference proteome</keyword>
<feature type="transmembrane region" description="Helical" evidence="6">
    <location>
        <begin position="208"/>
        <end position="230"/>
    </location>
</feature>
<feature type="transmembrane region" description="Helical" evidence="6">
    <location>
        <begin position="270"/>
        <end position="295"/>
    </location>
</feature>
<dbReference type="PANTHER" id="PTHR21716:SF4">
    <property type="entry name" value="TRANSMEMBRANE PROTEIN 245"/>
    <property type="match status" value="1"/>
</dbReference>